<accession>U1N4Y9</accession>
<organism evidence="1 2">
    <name type="scientific">Haloquadratum walsbyi J07HQW1</name>
    <dbReference type="NCBI Taxonomy" id="1238424"/>
    <lineage>
        <taxon>Archaea</taxon>
        <taxon>Methanobacteriati</taxon>
        <taxon>Methanobacteriota</taxon>
        <taxon>Stenosarchaea group</taxon>
        <taxon>Halobacteria</taxon>
        <taxon>Halobacteriales</taxon>
        <taxon>Haloferacaceae</taxon>
        <taxon>Haloquadratum</taxon>
    </lineage>
</organism>
<gene>
    <name evidence="1" type="ORF">J07HQW1_01699</name>
</gene>
<evidence type="ECO:0000313" key="2">
    <source>
        <dbReference type="Proteomes" id="UP000030649"/>
    </source>
</evidence>
<dbReference type="AlphaFoldDB" id="U1N4Y9"/>
<dbReference type="EMBL" id="KE356560">
    <property type="protein sequence ID" value="ERG91665.1"/>
    <property type="molecule type" value="Genomic_DNA"/>
</dbReference>
<sequence>MFDERAEKLVLQVLIRSVVASDPHTVVVTGNLAKVEITVDQLVSLFEMLLDGFDSRKSGLVWILISRSRIDTVFRFLGIEAGIFVHYP</sequence>
<name>U1N4Y9_9EURY</name>
<evidence type="ECO:0000313" key="1">
    <source>
        <dbReference type="EMBL" id="ERG91665.1"/>
    </source>
</evidence>
<protein>
    <submittedName>
        <fullName evidence="1">Uncharacterized protein</fullName>
    </submittedName>
</protein>
<proteinExistence type="predicted"/>
<reference evidence="1 2" key="1">
    <citation type="journal article" date="2013" name="PLoS ONE">
        <title>Assembly-driven community genomics of a hypersaline microbial ecosystem.</title>
        <authorList>
            <person name="Podell S."/>
            <person name="Ugalde J.A."/>
            <person name="Narasingarao P."/>
            <person name="Banfield J.F."/>
            <person name="Heidelberg K.B."/>
            <person name="Allen E.E."/>
        </authorList>
    </citation>
    <scope>NUCLEOTIDE SEQUENCE [LARGE SCALE GENOMIC DNA]</scope>
    <source>
        <strain evidence="2">J07HQW1</strain>
    </source>
</reference>
<dbReference type="Proteomes" id="UP000030649">
    <property type="component" value="Unassembled WGS sequence"/>
</dbReference>
<dbReference type="HOGENOM" id="CLU_2461713_0_0_2"/>